<evidence type="ECO:0000313" key="3">
    <source>
        <dbReference type="EMBL" id="CZQ24655.1"/>
    </source>
</evidence>
<reference evidence="3" key="2">
    <citation type="submission" date="2016-06" db="EMBL/GenBank/DDBJ databases">
        <title>Towards a vaccine: An investigation of Klebsiella pneumoniae surface antigens.</title>
        <authorList>
            <person name="Follador R."/>
            <person name="Heinz E."/>
            <person name="Wyres K.L."/>
            <person name="Ellington M.J."/>
            <person name="Kowarik M."/>
            <person name="Holt K.E."/>
            <person name="Thomson N.R."/>
        </authorList>
    </citation>
    <scope>NUCLEOTIDE SEQUENCE</scope>
    <source>
        <strain evidence="3">AKPRH121464</strain>
    </source>
</reference>
<dbReference type="CDD" id="cd03804">
    <property type="entry name" value="GT4_WbaZ-like"/>
    <property type="match status" value="1"/>
</dbReference>
<evidence type="ECO:0000259" key="1">
    <source>
        <dbReference type="Pfam" id="PF00534"/>
    </source>
</evidence>
<dbReference type="Gene3D" id="3.40.50.2000">
    <property type="entry name" value="Glycogen Phosphorylase B"/>
    <property type="match status" value="1"/>
</dbReference>
<proteinExistence type="predicted"/>
<dbReference type="Pfam" id="PF13439">
    <property type="entry name" value="Glyco_transf_4"/>
    <property type="match status" value="1"/>
</dbReference>
<dbReference type="InterPro" id="IPR050194">
    <property type="entry name" value="Glycosyltransferase_grp1"/>
</dbReference>
<dbReference type="PATRIC" id="fig|573.4024.peg.1148"/>
<keyword evidence="3" id="KW-0808">Transferase</keyword>
<reference evidence="3" key="1">
    <citation type="submission" date="2016-02" db="EMBL/GenBank/DDBJ databases">
        <authorList>
            <person name="Wen L."/>
            <person name="He K."/>
            <person name="Yang H."/>
        </authorList>
    </citation>
    <scope>NUCLEOTIDE SEQUENCE</scope>
    <source>
        <strain evidence="3">AKPRH121464</strain>
    </source>
</reference>
<dbReference type="InterPro" id="IPR001296">
    <property type="entry name" value="Glyco_trans_1"/>
</dbReference>
<feature type="domain" description="Glycosyltransferase subfamily 4-like N-terminal" evidence="2">
    <location>
        <begin position="18"/>
        <end position="195"/>
    </location>
</feature>
<keyword evidence="3" id="KW-0328">Glycosyltransferase</keyword>
<dbReference type="AlphaFoldDB" id="A0A193SDQ5"/>
<dbReference type="Pfam" id="PF00534">
    <property type="entry name" value="Glycos_transf_1"/>
    <property type="match status" value="1"/>
</dbReference>
<feature type="domain" description="Glycosyl transferase family 1" evidence="1">
    <location>
        <begin position="196"/>
        <end position="339"/>
    </location>
</feature>
<accession>A0A193SDQ5</accession>
<dbReference type="GO" id="GO:0016757">
    <property type="term" value="F:glycosyltransferase activity"/>
    <property type="evidence" value="ECO:0007669"/>
    <property type="project" value="UniProtKB-KW"/>
</dbReference>
<dbReference type="PANTHER" id="PTHR45947">
    <property type="entry name" value="SULFOQUINOVOSYL TRANSFERASE SQD2"/>
    <property type="match status" value="1"/>
</dbReference>
<dbReference type="EC" id="2.4.1.57" evidence="3"/>
<evidence type="ECO:0000259" key="2">
    <source>
        <dbReference type="Pfam" id="PF13439"/>
    </source>
</evidence>
<organism evidence="3">
    <name type="scientific">Klebsiella pneumoniae</name>
    <dbReference type="NCBI Taxonomy" id="573"/>
    <lineage>
        <taxon>Bacteria</taxon>
        <taxon>Pseudomonadati</taxon>
        <taxon>Pseudomonadota</taxon>
        <taxon>Gammaproteobacteria</taxon>
        <taxon>Enterobacterales</taxon>
        <taxon>Enterobacteriaceae</taxon>
        <taxon>Klebsiella/Raoultella group</taxon>
        <taxon>Klebsiella</taxon>
        <taxon>Klebsiella pneumoniae complex</taxon>
    </lineage>
</organism>
<protein>
    <submittedName>
        <fullName evidence="3">Putative Glycosyltransferase</fullName>
        <ecNumber evidence="3">2.4.1.57</ecNumber>
    </submittedName>
</protein>
<dbReference type="InterPro" id="IPR028098">
    <property type="entry name" value="Glyco_trans_4-like_N"/>
</dbReference>
<dbReference type="RefSeq" id="WP_064114615.1">
    <property type="nucleotide sequence ID" value="NZ_BIGW01000019.1"/>
</dbReference>
<gene>
    <name evidence="3" type="primary">wbaZ</name>
</gene>
<sequence length="383" mass="43900">MQELNVGIVADWFITYAGSEKVVAEFLDVFPEAELYSVVDFLSSENKSHFKNKNITTTFIQNFPFARKKYQSYLPFMPLAIEQLDVSKHDVILSSSHAVAKGVLTGPDQLHISYIHSPIRYAWDLQHQYLRESNLHKGFKGLLAKWILHNIRIWDCRTSNGVDHFIANSKFIARRIKKVYGRNADVIYPPVDVERFTLNENKEQYYFTASRLVPYKRIDLIVEAFSHMKDKKLVVIGDGPEMNKIKAKATSNIEILGYQSNSVMVDYMRNARAFVFAAEEDFGITPVEAQSCGTPVIAYGKGGALETIRPIGVEKATGVFFYNQDVKSIIDSVNFFEQHSDEIILSDCRLNALKFSEQRFKEEIKEYVMNRHAEFLASKSVIY</sequence>
<dbReference type="PANTHER" id="PTHR45947:SF3">
    <property type="entry name" value="SULFOQUINOVOSYL TRANSFERASE SQD2"/>
    <property type="match status" value="1"/>
</dbReference>
<dbReference type="EMBL" id="LT174566">
    <property type="protein sequence ID" value="CZQ24655.1"/>
    <property type="molecule type" value="Genomic_DNA"/>
</dbReference>
<dbReference type="SUPFAM" id="SSF53756">
    <property type="entry name" value="UDP-Glycosyltransferase/glycogen phosphorylase"/>
    <property type="match status" value="1"/>
</dbReference>
<name>A0A193SDQ5_KLEPN</name>